<dbReference type="GO" id="GO:0006364">
    <property type="term" value="P:rRNA processing"/>
    <property type="evidence" value="ECO:0007669"/>
    <property type="project" value="UniProtKB-UniRule"/>
</dbReference>
<evidence type="ECO:0000313" key="8">
    <source>
        <dbReference type="EMBL" id="MCP1676723.1"/>
    </source>
</evidence>
<accession>A0AAE3G930</accession>
<evidence type="ECO:0000256" key="1">
    <source>
        <dbReference type="ARBA" id="ARBA00022490"/>
    </source>
</evidence>
<keyword evidence="9" id="KW-1185">Reference proteome</keyword>
<dbReference type="EMBL" id="JALJXV010000010">
    <property type="protein sequence ID" value="MCP1676723.1"/>
    <property type="molecule type" value="Genomic_DNA"/>
</dbReference>
<proteinExistence type="inferred from homology"/>
<dbReference type="PANTHER" id="PTHR33692:SF1">
    <property type="entry name" value="RIBOSOME MATURATION FACTOR RIMM"/>
    <property type="match status" value="1"/>
</dbReference>
<comment type="domain">
    <text evidence="5">The PRC barrel domain binds ribosomal protein uS19.</text>
</comment>
<evidence type="ECO:0000259" key="6">
    <source>
        <dbReference type="Pfam" id="PF01782"/>
    </source>
</evidence>
<gene>
    <name evidence="5" type="primary">rimM</name>
    <name evidence="8" type="ORF">J2T57_003894</name>
</gene>
<dbReference type="AlphaFoldDB" id="A0AAE3G930"/>
<dbReference type="GO" id="GO:0043022">
    <property type="term" value="F:ribosome binding"/>
    <property type="evidence" value="ECO:0007669"/>
    <property type="project" value="InterPro"/>
</dbReference>
<dbReference type="InterPro" id="IPR011961">
    <property type="entry name" value="RimM"/>
</dbReference>
<dbReference type="HAMAP" id="MF_00014">
    <property type="entry name" value="Ribosome_mat_RimM"/>
    <property type="match status" value="1"/>
</dbReference>
<dbReference type="InterPro" id="IPR009000">
    <property type="entry name" value="Transl_B-barrel_sf"/>
</dbReference>
<dbReference type="Gene3D" id="2.30.30.240">
    <property type="entry name" value="PRC-barrel domain"/>
    <property type="match status" value="1"/>
</dbReference>
<evidence type="ECO:0000259" key="7">
    <source>
        <dbReference type="Pfam" id="PF24986"/>
    </source>
</evidence>
<keyword evidence="4 5" id="KW-0143">Chaperone</keyword>
<comment type="subunit">
    <text evidence="5">Binds ribosomal protein uS19.</text>
</comment>
<dbReference type="SUPFAM" id="SSF50346">
    <property type="entry name" value="PRC-barrel domain"/>
    <property type="match status" value="1"/>
</dbReference>
<evidence type="ECO:0000256" key="5">
    <source>
        <dbReference type="HAMAP-Rule" id="MF_00014"/>
    </source>
</evidence>
<dbReference type="GO" id="GO:0042274">
    <property type="term" value="P:ribosomal small subunit biogenesis"/>
    <property type="evidence" value="ECO:0007669"/>
    <property type="project" value="UniProtKB-UniRule"/>
</dbReference>
<dbReference type="GO" id="GO:0005737">
    <property type="term" value="C:cytoplasm"/>
    <property type="evidence" value="ECO:0007669"/>
    <property type="project" value="UniProtKB-SubCell"/>
</dbReference>
<comment type="subcellular location">
    <subcellularLocation>
        <location evidence="5">Cytoplasm</location>
    </subcellularLocation>
</comment>
<evidence type="ECO:0000313" key="9">
    <source>
        <dbReference type="Proteomes" id="UP001205843"/>
    </source>
</evidence>
<dbReference type="NCBIfam" id="TIGR02273">
    <property type="entry name" value="16S_RimM"/>
    <property type="match status" value="1"/>
</dbReference>
<dbReference type="Pfam" id="PF24986">
    <property type="entry name" value="PRC_RimM"/>
    <property type="match status" value="1"/>
</dbReference>
<dbReference type="Pfam" id="PF01782">
    <property type="entry name" value="RimM"/>
    <property type="match status" value="1"/>
</dbReference>
<reference evidence="8" key="1">
    <citation type="submission" date="2022-03" db="EMBL/GenBank/DDBJ databases">
        <title>Genomic Encyclopedia of Type Strains, Phase III (KMG-III): the genomes of soil and plant-associated and newly described type strains.</title>
        <authorList>
            <person name="Whitman W."/>
        </authorList>
    </citation>
    <scope>NUCLEOTIDE SEQUENCE</scope>
    <source>
        <strain evidence="8">ANL 6-2</strain>
    </source>
</reference>
<dbReference type="InterPro" id="IPR011033">
    <property type="entry name" value="PRC_barrel-like_sf"/>
</dbReference>
<evidence type="ECO:0000256" key="4">
    <source>
        <dbReference type="ARBA" id="ARBA00023186"/>
    </source>
</evidence>
<dbReference type="RefSeq" id="WP_253483643.1">
    <property type="nucleotide sequence ID" value="NZ_JALJXV010000010.1"/>
</dbReference>
<protein>
    <recommendedName>
        <fullName evidence="5">Ribosome maturation factor RimM</fullName>
    </recommendedName>
</protein>
<comment type="similarity">
    <text evidence="5">Belongs to the RimM family.</text>
</comment>
<dbReference type="Proteomes" id="UP001205843">
    <property type="component" value="Unassembled WGS sequence"/>
</dbReference>
<keyword evidence="3 5" id="KW-0698">rRNA processing</keyword>
<dbReference type="Gene3D" id="2.40.30.60">
    <property type="entry name" value="RimM"/>
    <property type="match status" value="1"/>
</dbReference>
<keyword evidence="1 5" id="KW-0963">Cytoplasm</keyword>
<dbReference type="SUPFAM" id="SSF50447">
    <property type="entry name" value="Translation proteins"/>
    <property type="match status" value="1"/>
</dbReference>
<name>A0AAE3G930_9GAMM</name>
<comment type="caution">
    <text evidence="8">The sequence shown here is derived from an EMBL/GenBank/DDBJ whole genome shotgun (WGS) entry which is preliminary data.</text>
</comment>
<dbReference type="GO" id="GO:0005840">
    <property type="term" value="C:ribosome"/>
    <property type="evidence" value="ECO:0007669"/>
    <property type="project" value="InterPro"/>
</dbReference>
<sequence>MNAELPDGAITVGRITGVYGVKGWVRVYSFTDPRDNIIGYRRWLVRRPSGWQFYDLVEGRAQGKGVVAALADVESREDARDLMGSDIAVYRDELPAAEDGTFYWADLEGLQVYAGERHLGQLSHLVETGANDVMVVKGERERLIPFVMGVHVLRVDLEAGVIEVDWDPDF</sequence>
<dbReference type="InterPro" id="IPR002676">
    <property type="entry name" value="RimM_N"/>
</dbReference>
<dbReference type="InterPro" id="IPR056792">
    <property type="entry name" value="PRC_RimM"/>
</dbReference>
<comment type="function">
    <text evidence="5">An accessory protein needed during the final step in the assembly of 30S ribosomal subunit, possibly for assembly of the head region. Essential for efficient processing of 16S rRNA. May be needed both before and after RbfA during the maturation of 16S rRNA. It has affinity for free ribosomal 30S subunits but not for 70S ribosomes.</text>
</comment>
<keyword evidence="2 5" id="KW-0690">Ribosome biogenesis</keyword>
<evidence type="ECO:0000256" key="2">
    <source>
        <dbReference type="ARBA" id="ARBA00022517"/>
    </source>
</evidence>
<dbReference type="PANTHER" id="PTHR33692">
    <property type="entry name" value="RIBOSOME MATURATION FACTOR RIMM"/>
    <property type="match status" value="1"/>
</dbReference>
<dbReference type="InterPro" id="IPR036976">
    <property type="entry name" value="RimM_N_sf"/>
</dbReference>
<organism evidence="8 9">
    <name type="scientific">Natronocella acetinitrilica</name>
    <dbReference type="NCBI Taxonomy" id="414046"/>
    <lineage>
        <taxon>Bacteria</taxon>
        <taxon>Pseudomonadati</taxon>
        <taxon>Pseudomonadota</taxon>
        <taxon>Gammaproteobacteria</taxon>
        <taxon>Chromatiales</taxon>
        <taxon>Ectothiorhodospiraceae</taxon>
        <taxon>Natronocella</taxon>
    </lineage>
</organism>
<evidence type="ECO:0000256" key="3">
    <source>
        <dbReference type="ARBA" id="ARBA00022552"/>
    </source>
</evidence>
<feature type="domain" description="RimM N-terminal" evidence="6">
    <location>
        <begin position="11"/>
        <end position="92"/>
    </location>
</feature>
<feature type="domain" description="Ribosome maturation factor RimM PRC barrel" evidence="7">
    <location>
        <begin position="104"/>
        <end position="168"/>
    </location>
</feature>